<comment type="subcellular location">
    <subcellularLocation>
        <location evidence="1">Cell membrane</location>
    </subcellularLocation>
</comment>
<evidence type="ECO:0000256" key="8">
    <source>
        <dbReference type="ARBA" id="ARBA00023136"/>
    </source>
</evidence>
<evidence type="ECO:0000256" key="9">
    <source>
        <dbReference type="PIRSR" id="PIRSR000018-50"/>
    </source>
</evidence>
<dbReference type="PROSITE" id="PS51007">
    <property type="entry name" value="CYTC"/>
    <property type="match status" value="3"/>
</dbReference>
<evidence type="ECO:0000256" key="10">
    <source>
        <dbReference type="PIRSR" id="PIRSR000018-51"/>
    </source>
</evidence>
<dbReference type="InterPro" id="IPR009056">
    <property type="entry name" value="Cyt_c-like_dom"/>
</dbReference>
<dbReference type="RefSeq" id="WP_091240313.1">
    <property type="nucleotide sequence ID" value="NZ_FNAG01000002.1"/>
</dbReference>
<evidence type="ECO:0000313" key="13">
    <source>
        <dbReference type="EMBL" id="SDD41417.1"/>
    </source>
</evidence>
<protein>
    <submittedName>
        <fullName evidence="13">Cytochrome c, mono-and diheme variants</fullName>
    </submittedName>
</protein>
<feature type="domain" description="Cytochrome c" evidence="12">
    <location>
        <begin position="321"/>
        <end position="411"/>
    </location>
</feature>
<dbReference type="Proteomes" id="UP000199603">
    <property type="component" value="Unassembled WGS sequence"/>
</dbReference>
<dbReference type="STRING" id="265719.SAMN04488509_102365"/>
<feature type="binding site" description="axial binding residue" evidence="10">
    <location>
        <position position="338"/>
    </location>
    <ligand>
        <name>heme c</name>
        <dbReference type="ChEBI" id="CHEBI:61717"/>
        <label>3</label>
    </ligand>
    <ligandPart>
        <name>Fe</name>
        <dbReference type="ChEBI" id="CHEBI:18248"/>
    </ligandPart>
</feature>
<accession>A0A1G6ULF8</accession>
<feature type="binding site" description="covalent" evidence="9">
    <location>
        <position position="68"/>
    </location>
    <ligand>
        <name>heme c</name>
        <dbReference type="ChEBI" id="CHEBI:61717"/>
        <label>1</label>
    </ligand>
</feature>
<dbReference type="PIRSF" id="PIRSF000018">
    <property type="entry name" value="Mb_ADH_cyt_c"/>
    <property type="match status" value="1"/>
</dbReference>
<evidence type="ECO:0000256" key="2">
    <source>
        <dbReference type="ARBA" id="ARBA00022475"/>
    </source>
</evidence>
<dbReference type="PANTHER" id="PTHR35008">
    <property type="entry name" value="BLL4482 PROTEIN-RELATED"/>
    <property type="match status" value="1"/>
</dbReference>
<keyword evidence="4 10" id="KW-0479">Metal-binding</keyword>
<keyword evidence="2" id="KW-1003">Cell membrane</keyword>
<proteinExistence type="predicted"/>
<feature type="binding site" description="covalent" evidence="9">
    <location>
        <position position="213"/>
    </location>
    <ligand>
        <name>heme c</name>
        <dbReference type="ChEBI" id="CHEBI:61717"/>
        <label>2</label>
    </ligand>
</feature>
<feature type="binding site" description="covalent" evidence="9">
    <location>
        <position position="337"/>
    </location>
    <ligand>
        <name>heme c</name>
        <dbReference type="ChEBI" id="CHEBI:61717"/>
        <label>3</label>
    </ligand>
</feature>
<evidence type="ECO:0000313" key="14">
    <source>
        <dbReference type="Proteomes" id="UP000199603"/>
    </source>
</evidence>
<dbReference type="InterPro" id="IPR014353">
    <property type="entry name" value="Membr-bd_ADH_cyt_c"/>
</dbReference>
<dbReference type="Gene3D" id="1.10.760.10">
    <property type="entry name" value="Cytochrome c-like domain"/>
    <property type="match status" value="3"/>
</dbReference>
<dbReference type="GO" id="GO:0005886">
    <property type="term" value="C:plasma membrane"/>
    <property type="evidence" value="ECO:0007669"/>
    <property type="project" value="UniProtKB-SubCell"/>
</dbReference>
<dbReference type="InterPro" id="IPR051459">
    <property type="entry name" value="Cytochrome_c-type_DH"/>
</dbReference>
<keyword evidence="3 9" id="KW-0349">Heme</keyword>
<dbReference type="OrthoDB" id="9811281at2"/>
<evidence type="ECO:0000256" key="11">
    <source>
        <dbReference type="SAM" id="MobiDB-lite"/>
    </source>
</evidence>
<name>A0A1G6ULF8_9GAMM</name>
<keyword evidence="5" id="KW-0732">Signal</keyword>
<organism evidence="13 14">
    <name type="scientific">Aquimonas voraii</name>
    <dbReference type="NCBI Taxonomy" id="265719"/>
    <lineage>
        <taxon>Bacteria</taxon>
        <taxon>Pseudomonadati</taxon>
        <taxon>Pseudomonadota</taxon>
        <taxon>Gammaproteobacteria</taxon>
        <taxon>Lysobacterales</taxon>
        <taxon>Lysobacteraceae</taxon>
        <taxon>Aquimonas</taxon>
    </lineage>
</organism>
<dbReference type="GO" id="GO:0016614">
    <property type="term" value="F:oxidoreductase activity, acting on CH-OH group of donors"/>
    <property type="evidence" value="ECO:0007669"/>
    <property type="project" value="InterPro"/>
</dbReference>
<dbReference type="PANTHER" id="PTHR35008:SF8">
    <property type="entry name" value="ALCOHOL DEHYDROGENASE CYTOCHROME C SUBUNIT"/>
    <property type="match status" value="1"/>
</dbReference>
<dbReference type="GO" id="GO:0020037">
    <property type="term" value="F:heme binding"/>
    <property type="evidence" value="ECO:0007669"/>
    <property type="project" value="InterPro"/>
</dbReference>
<comment type="cofactor">
    <cofactor evidence="9">
        <name>heme c</name>
        <dbReference type="ChEBI" id="CHEBI:61717"/>
    </cofactor>
    <text evidence="9">Binds 3 heme c groups covalently per subunit.</text>
</comment>
<keyword evidence="8" id="KW-0472">Membrane</keyword>
<dbReference type="GO" id="GO:0009055">
    <property type="term" value="F:electron transfer activity"/>
    <property type="evidence" value="ECO:0007669"/>
    <property type="project" value="InterPro"/>
</dbReference>
<feature type="binding site" description="covalent" evidence="9">
    <location>
        <position position="216"/>
    </location>
    <ligand>
        <name>heme c</name>
        <dbReference type="ChEBI" id="CHEBI:61717"/>
        <label>2</label>
    </ligand>
</feature>
<evidence type="ECO:0000256" key="7">
    <source>
        <dbReference type="ARBA" id="ARBA00023004"/>
    </source>
</evidence>
<feature type="binding site" description="covalent" evidence="9">
    <location>
        <position position="71"/>
    </location>
    <ligand>
        <name>heme c</name>
        <dbReference type="ChEBI" id="CHEBI:61717"/>
        <label>1</label>
    </ligand>
</feature>
<evidence type="ECO:0000256" key="5">
    <source>
        <dbReference type="ARBA" id="ARBA00022729"/>
    </source>
</evidence>
<dbReference type="SUPFAM" id="SSF46626">
    <property type="entry name" value="Cytochrome c"/>
    <property type="match status" value="3"/>
</dbReference>
<sequence length="432" mass="46045">MSRRIPRWLPAAAVLAPLLMLLLSLALYGLVQQGGLAPFRVPTGEARVVPTDPALVERGAYLARIGNCAGCHTASGGEAYAGGRAFSSDYGTVYSSNLTPDPEFGIGDWSLAEFAHAMRHGVSRNGIASPVFPYANFAQLPQQDIEALFAYLGQLAPVARAQPEAVMSFPANLPGALLTWRLLYHRPVELKPVDGMGEDWQRGRALVNGIGHCAMCHGKRGRFASLAADAELGGSRISGWYAPPLHAGSLNGRFEPGSLATYLRGGLAHDRGGYGAMADVIATSTRYLSEQDAQGIEAYLRSLPALPVADAPANRLRATSEHLREGRALYAQHCADCHGEDGRGEPGRYPALVDSAAVIGSDPVNLVKLVSLGAIAPSTPLNPRPHSMPPSAHRLNAREIAALINDVRERWGSSPRPVTPDEVRELGGMVRH</sequence>
<dbReference type="InterPro" id="IPR036909">
    <property type="entry name" value="Cyt_c-like_dom_sf"/>
</dbReference>
<evidence type="ECO:0000256" key="6">
    <source>
        <dbReference type="ARBA" id="ARBA00022737"/>
    </source>
</evidence>
<feature type="binding site" description="covalent" evidence="9">
    <location>
        <position position="334"/>
    </location>
    <ligand>
        <name>heme c</name>
        <dbReference type="ChEBI" id="CHEBI:61717"/>
        <label>3</label>
    </ligand>
</feature>
<dbReference type="AlphaFoldDB" id="A0A1G6ULF8"/>
<evidence type="ECO:0000259" key="12">
    <source>
        <dbReference type="PROSITE" id="PS51007"/>
    </source>
</evidence>
<dbReference type="Pfam" id="PF00034">
    <property type="entry name" value="Cytochrom_C"/>
    <property type="match status" value="2"/>
</dbReference>
<dbReference type="GO" id="GO:0005506">
    <property type="term" value="F:iron ion binding"/>
    <property type="evidence" value="ECO:0007669"/>
    <property type="project" value="InterPro"/>
</dbReference>
<feature type="region of interest" description="Disordered" evidence="11">
    <location>
        <begin position="411"/>
        <end position="432"/>
    </location>
</feature>
<keyword evidence="6" id="KW-0677">Repeat</keyword>
<feature type="domain" description="Cytochrome c" evidence="12">
    <location>
        <begin position="54"/>
        <end position="156"/>
    </location>
</feature>
<reference evidence="13 14" key="1">
    <citation type="submission" date="2016-10" db="EMBL/GenBank/DDBJ databases">
        <authorList>
            <person name="de Groot N.N."/>
        </authorList>
    </citation>
    <scope>NUCLEOTIDE SEQUENCE [LARGE SCALE GENOMIC DNA]</scope>
    <source>
        <strain evidence="13 14">DSM 16957</strain>
    </source>
</reference>
<feature type="domain" description="Cytochrome c" evidence="12">
    <location>
        <begin position="198"/>
        <end position="304"/>
    </location>
</feature>
<feature type="binding site" description="axial binding residue" evidence="10">
    <location>
        <position position="217"/>
    </location>
    <ligand>
        <name>heme c</name>
        <dbReference type="ChEBI" id="CHEBI:61717"/>
        <label>2</label>
    </ligand>
    <ligandPart>
        <name>Fe</name>
        <dbReference type="ChEBI" id="CHEBI:18248"/>
    </ligandPart>
</feature>
<evidence type="ECO:0000256" key="3">
    <source>
        <dbReference type="ARBA" id="ARBA00022617"/>
    </source>
</evidence>
<evidence type="ECO:0000256" key="4">
    <source>
        <dbReference type="ARBA" id="ARBA00022723"/>
    </source>
</evidence>
<keyword evidence="14" id="KW-1185">Reference proteome</keyword>
<feature type="binding site" description="axial binding residue" evidence="10">
    <location>
        <position position="72"/>
    </location>
    <ligand>
        <name>heme c</name>
        <dbReference type="ChEBI" id="CHEBI:61717"/>
        <label>1</label>
    </ligand>
    <ligandPart>
        <name>Fe</name>
        <dbReference type="ChEBI" id="CHEBI:18248"/>
    </ligandPart>
</feature>
<keyword evidence="7 10" id="KW-0408">Iron</keyword>
<evidence type="ECO:0000256" key="1">
    <source>
        <dbReference type="ARBA" id="ARBA00004236"/>
    </source>
</evidence>
<dbReference type="EMBL" id="FNAG01000002">
    <property type="protein sequence ID" value="SDD41417.1"/>
    <property type="molecule type" value="Genomic_DNA"/>
</dbReference>
<gene>
    <name evidence="13" type="ORF">SAMN04488509_102365</name>
</gene>